<accession>A0ABX1LW21</accession>
<keyword evidence="3" id="KW-1185">Reference proteome</keyword>
<evidence type="ECO:0000313" key="2">
    <source>
        <dbReference type="EMBL" id="NMF60382.1"/>
    </source>
</evidence>
<evidence type="ECO:0000313" key="3">
    <source>
        <dbReference type="Proteomes" id="UP000738376"/>
    </source>
</evidence>
<name>A0ABX1LW21_9CYAN</name>
<dbReference type="Proteomes" id="UP000738376">
    <property type="component" value="Unassembled WGS sequence"/>
</dbReference>
<feature type="transmembrane region" description="Helical" evidence="1">
    <location>
        <begin position="20"/>
        <end position="43"/>
    </location>
</feature>
<evidence type="ECO:0008006" key="4">
    <source>
        <dbReference type="Google" id="ProtNLM"/>
    </source>
</evidence>
<protein>
    <recommendedName>
        <fullName evidence="4">Photosystem I assembly protein Ycf4</fullName>
    </recommendedName>
</protein>
<comment type="caution">
    <text evidence="2">The sequence shown here is derived from an EMBL/GenBank/DDBJ whole genome shotgun (WGS) entry which is preliminary data.</text>
</comment>
<reference evidence="2 3" key="1">
    <citation type="submission" date="2020-03" db="EMBL/GenBank/DDBJ databases">
        <title>Draft Genome Sequence of 2-Methylisoborneol Producing Pseudanabaena yagii Strain GIHE-NHR1 Isolated from North Han River in South Korea.</title>
        <authorList>
            <person name="Jeong J."/>
        </authorList>
    </citation>
    <scope>NUCLEOTIDE SEQUENCE [LARGE SCALE GENOMIC DNA]</scope>
    <source>
        <strain evidence="2 3">GIHE-NHR1</strain>
    </source>
</reference>
<sequence length="178" mass="20496">MKLIQESEQKLICKSNSCGVPFAGFVVTIGGLILLLLLFPNLIECLRDKVCYKILMSFHSTNMLQYIGGSLIGILMIALGLFLFLQISTRRVVFDLEKNQLNVEKYWFFSRNLDKRQYLLSEIYDVTVDIFKQKGEPDAYQVVVLLNNGTSILLDLSYTGNEEWHRETAKMIKNFLLL</sequence>
<dbReference type="EMBL" id="JAAVJL010000003">
    <property type="protein sequence ID" value="NMF60382.1"/>
    <property type="molecule type" value="Genomic_DNA"/>
</dbReference>
<dbReference type="RefSeq" id="WP_169365348.1">
    <property type="nucleotide sequence ID" value="NZ_JAAVJL010000003.1"/>
</dbReference>
<keyword evidence="1" id="KW-0472">Membrane</keyword>
<proteinExistence type="predicted"/>
<organism evidence="2 3">
    <name type="scientific">Pseudanabaena yagii GIHE-NHR1</name>
    <dbReference type="NCBI Taxonomy" id="2722753"/>
    <lineage>
        <taxon>Bacteria</taxon>
        <taxon>Bacillati</taxon>
        <taxon>Cyanobacteriota</taxon>
        <taxon>Cyanophyceae</taxon>
        <taxon>Pseudanabaenales</taxon>
        <taxon>Pseudanabaenaceae</taxon>
        <taxon>Pseudanabaena</taxon>
        <taxon>Pseudanabaena yagii</taxon>
    </lineage>
</organism>
<gene>
    <name evidence="2" type="ORF">HC246_20710</name>
</gene>
<evidence type="ECO:0000256" key="1">
    <source>
        <dbReference type="SAM" id="Phobius"/>
    </source>
</evidence>
<keyword evidence="1" id="KW-0812">Transmembrane</keyword>
<feature type="transmembrane region" description="Helical" evidence="1">
    <location>
        <begin position="63"/>
        <end position="85"/>
    </location>
</feature>
<keyword evidence="1" id="KW-1133">Transmembrane helix</keyword>